<comment type="caution">
    <text evidence="5">The sequence shown here is derived from an EMBL/GenBank/DDBJ whole genome shotgun (WGS) entry which is preliminary data.</text>
</comment>
<dbReference type="InterPro" id="IPR036397">
    <property type="entry name" value="RNaseH_sf"/>
</dbReference>
<feature type="compositionally biased region" description="Basic and acidic residues" evidence="3">
    <location>
        <begin position="138"/>
        <end position="152"/>
    </location>
</feature>
<organism evidence="5 6">
    <name type="scientific">Ranitomeya imitator</name>
    <name type="common">mimic poison frog</name>
    <dbReference type="NCBI Taxonomy" id="111125"/>
    <lineage>
        <taxon>Eukaryota</taxon>
        <taxon>Metazoa</taxon>
        <taxon>Chordata</taxon>
        <taxon>Craniata</taxon>
        <taxon>Vertebrata</taxon>
        <taxon>Euteleostomi</taxon>
        <taxon>Amphibia</taxon>
        <taxon>Batrachia</taxon>
        <taxon>Anura</taxon>
        <taxon>Neobatrachia</taxon>
        <taxon>Hyloidea</taxon>
        <taxon>Dendrobatidae</taxon>
        <taxon>Dendrobatinae</taxon>
        <taxon>Ranitomeya</taxon>
    </lineage>
</organism>
<dbReference type="Gene3D" id="3.30.420.10">
    <property type="entry name" value="Ribonuclease H-like superfamily/Ribonuclease H"/>
    <property type="match status" value="1"/>
</dbReference>
<comment type="function">
    <text evidence="2">S-adenosyl-L-methionine-dependent methyltransferase that mediates RNA cap1 2'-O-ribose methylation to the 5'-cap structure of RNAs. Methylates the ribose of the first nucleotide of a m(7)GpppG-capped mRNA to produce m(7)GpppNmp (cap1).</text>
</comment>
<reference evidence="5" key="1">
    <citation type="submission" date="2023-07" db="EMBL/GenBank/DDBJ databases">
        <authorList>
            <person name="Stuckert A."/>
        </authorList>
    </citation>
    <scope>NUCLEOTIDE SEQUENCE</scope>
</reference>
<evidence type="ECO:0000256" key="1">
    <source>
        <dbReference type="ARBA" id="ARBA00023042"/>
    </source>
</evidence>
<keyword evidence="2" id="KW-0539">Nucleus</keyword>
<dbReference type="Pfam" id="PF13358">
    <property type="entry name" value="DDE_3"/>
    <property type="match status" value="1"/>
</dbReference>
<evidence type="ECO:0000259" key="4">
    <source>
        <dbReference type="PROSITE" id="PS50174"/>
    </source>
</evidence>
<proteinExistence type="predicted"/>
<sequence length="311" mass="35297">MNGAMYREILSANLLPSARALKMKRGWVFQHDNDPKHTARATKEWLRKKHFKVLESPSQSPDLNPIENLWREGVCLSVLELRMKRRAERELQISTQSRQKKRIEELGLNLSSTSDDDTQFSNHGTQESSTSASDSDTDEKRPVFGTGDKESASDPLTEGTSSRYAMFNSVSQKLMAKMGFREGEGLGKFGQGRKEIVETSKQKGRRGLGLILKGFEKELNIDWRDMPEATAYEEVDWFPECSTEIPDADELSDWMTVGKDILPKLLWIIQMLSSKLQTGPDMYWLKQWDTSGTAGSESMVAYLSPIVEVYL</sequence>
<comment type="catalytic activity">
    <reaction evidence="2">
        <text>a 5'-end (N(7)-methyl 5'-triphosphoguanosine)-ribonucleoside in mRNA + S-adenosyl-L-methionine = a 5'-end (N(7)-methyl 5'-triphosphoguanosine)-(2'-O-methyl-ribonucleoside) in mRNA + S-adenosyl-L-homocysteine + H(+)</text>
        <dbReference type="Rhea" id="RHEA:67020"/>
        <dbReference type="Rhea" id="RHEA-COMP:17167"/>
        <dbReference type="Rhea" id="RHEA-COMP:17168"/>
        <dbReference type="ChEBI" id="CHEBI:15378"/>
        <dbReference type="ChEBI" id="CHEBI:57856"/>
        <dbReference type="ChEBI" id="CHEBI:59789"/>
        <dbReference type="ChEBI" id="CHEBI:156461"/>
        <dbReference type="ChEBI" id="CHEBI:167609"/>
        <dbReference type="EC" id="2.1.1.57"/>
    </reaction>
</comment>
<dbReference type="InterPro" id="IPR000467">
    <property type="entry name" value="G_patch_dom"/>
</dbReference>
<feature type="compositionally biased region" description="Polar residues" evidence="3">
    <location>
        <begin position="109"/>
        <end position="127"/>
    </location>
</feature>
<evidence type="ECO:0000256" key="2">
    <source>
        <dbReference type="RuleBase" id="RU368012"/>
    </source>
</evidence>
<keyword evidence="2" id="KW-0507">mRNA processing</keyword>
<keyword evidence="2" id="KW-0489">Methyltransferase</keyword>
<name>A0ABN9MMQ2_9NEOB</name>
<feature type="region of interest" description="Disordered" evidence="3">
    <location>
        <begin position="107"/>
        <end position="160"/>
    </location>
</feature>
<dbReference type="Gene3D" id="3.40.50.12760">
    <property type="match status" value="1"/>
</dbReference>
<dbReference type="PANTHER" id="PTHR16121">
    <property type="entry name" value="CAP-SPECIFIC MRNA (NUCLEOSIDE-2'-O-)-METHYLTRANSFERASE 1-RELATED"/>
    <property type="match status" value="1"/>
</dbReference>
<feature type="domain" description="G-patch" evidence="4">
    <location>
        <begin position="167"/>
        <end position="213"/>
    </location>
</feature>
<accession>A0ABN9MMQ2</accession>
<dbReference type="InterPro" id="IPR050851">
    <property type="entry name" value="mRNA_Cap_2O-Ribose_MeTrfase"/>
</dbReference>
<evidence type="ECO:0000313" key="6">
    <source>
        <dbReference type="Proteomes" id="UP001176940"/>
    </source>
</evidence>
<keyword evidence="6" id="KW-1185">Reference proteome</keyword>
<keyword evidence="2" id="KW-0808">Transferase</keyword>
<comment type="subcellular location">
    <subcellularLocation>
        <location evidence="2">Nucleus</location>
    </subcellularLocation>
</comment>
<keyword evidence="1 2" id="KW-0506">mRNA capping</keyword>
<dbReference type="Pfam" id="PF01585">
    <property type="entry name" value="G-patch"/>
    <property type="match status" value="1"/>
</dbReference>
<dbReference type="EC" id="2.1.1.57" evidence="2"/>
<dbReference type="InterPro" id="IPR038717">
    <property type="entry name" value="Tc1-like_DDE_dom"/>
</dbReference>
<protein>
    <recommendedName>
        <fullName evidence="2">Cap-specific mRNA (nucleoside-2'-O-)-methyltransferase 1</fullName>
        <ecNumber evidence="2">2.1.1.57</ecNumber>
    </recommendedName>
    <alternativeName>
        <fullName evidence="2">Cap1 2'O-ribose methyltransferase 1</fullName>
    </alternativeName>
</protein>
<dbReference type="PANTHER" id="PTHR16121:SF0">
    <property type="entry name" value="CAP-SPECIFIC MRNA (NUCLEOSIDE-2'-O-)-METHYLTRANSFERASE 1"/>
    <property type="match status" value="1"/>
</dbReference>
<dbReference type="SMART" id="SM00443">
    <property type="entry name" value="G_patch"/>
    <property type="match status" value="1"/>
</dbReference>
<gene>
    <name evidence="5" type="ORF">RIMI_LOCUS22751063</name>
</gene>
<keyword evidence="2" id="KW-0949">S-adenosyl-L-methionine</keyword>
<dbReference type="EMBL" id="CAUEEQ010078869">
    <property type="protein sequence ID" value="CAJ0968054.1"/>
    <property type="molecule type" value="Genomic_DNA"/>
</dbReference>
<dbReference type="Proteomes" id="UP001176940">
    <property type="component" value="Unassembled WGS sequence"/>
</dbReference>
<dbReference type="PROSITE" id="PS50174">
    <property type="entry name" value="G_PATCH"/>
    <property type="match status" value="1"/>
</dbReference>
<evidence type="ECO:0000313" key="5">
    <source>
        <dbReference type="EMBL" id="CAJ0968054.1"/>
    </source>
</evidence>
<evidence type="ECO:0000256" key="3">
    <source>
        <dbReference type="SAM" id="MobiDB-lite"/>
    </source>
</evidence>